<accession>L0G6C6</accession>
<dbReference type="Pfam" id="PF04002">
    <property type="entry name" value="RadC"/>
    <property type="match status" value="1"/>
</dbReference>
<evidence type="ECO:0000313" key="3">
    <source>
        <dbReference type="Proteomes" id="UP000010796"/>
    </source>
</evidence>
<dbReference type="PATRIC" id="fig|926556.3.peg.4592"/>
<evidence type="ECO:0000259" key="1">
    <source>
        <dbReference type="Pfam" id="PF04002"/>
    </source>
</evidence>
<dbReference type="eggNOG" id="COG2003">
    <property type="taxonomic scope" value="Bacteria"/>
</dbReference>
<dbReference type="Proteomes" id="UP000010796">
    <property type="component" value="Chromosome"/>
</dbReference>
<dbReference type="Gene3D" id="3.40.140.10">
    <property type="entry name" value="Cytidine Deaminase, domain 2"/>
    <property type="match status" value="1"/>
</dbReference>
<protein>
    <submittedName>
        <fullName evidence="2">DNA repair protein</fullName>
    </submittedName>
</protein>
<name>L0G6C6_ECHVK</name>
<proteinExistence type="predicted"/>
<feature type="domain" description="RadC-like JAB" evidence="1">
    <location>
        <begin position="33"/>
        <end position="104"/>
    </location>
</feature>
<reference evidence="3" key="1">
    <citation type="submission" date="2012-02" db="EMBL/GenBank/DDBJ databases">
        <title>The complete genome of Echinicola vietnamensis DSM 17526.</title>
        <authorList>
            <person name="Lucas S."/>
            <person name="Copeland A."/>
            <person name="Lapidus A."/>
            <person name="Glavina del Rio T."/>
            <person name="Dalin E."/>
            <person name="Tice H."/>
            <person name="Bruce D."/>
            <person name="Goodwin L."/>
            <person name="Pitluck S."/>
            <person name="Peters L."/>
            <person name="Ovchinnikova G."/>
            <person name="Teshima H."/>
            <person name="Kyrpides N."/>
            <person name="Mavromatis K."/>
            <person name="Ivanova N."/>
            <person name="Brettin T."/>
            <person name="Detter J.C."/>
            <person name="Han C."/>
            <person name="Larimer F."/>
            <person name="Land M."/>
            <person name="Hauser L."/>
            <person name="Markowitz V."/>
            <person name="Cheng J.-F."/>
            <person name="Hugenholtz P."/>
            <person name="Woyke T."/>
            <person name="Wu D."/>
            <person name="Brambilla E."/>
            <person name="Klenk H.-P."/>
            <person name="Eisen J.A."/>
        </authorList>
    </citation>
    <scope>NUCLEOTIDE SEQUENCE [LARGE SCALE GENOMIC DNA]</scope>
    <source>
        <strain evidence="3">DSM 17526 / LMG 23754 / KMM 6221</strain>
    </source>
</reference>
<dbReference type="HOGENOM" id="CLU_168184_0_0_10"/>
<sequence length="111" mass="12079">MDTNKNTVLSQVAEITLSYRPNSKMSDKPQIVSSQGAAKVLRANWDESKLEFIEEFKVILLNRANRVLGIVNASSGGTCGTVVDLKVIFAAAMKASASGIILAHYVKYMIM</sequence>
<organism evidence="2 3">
    <name type="scientific">Echinicola vietnamensis (strain DSM 17526 / LMG 23754 / KMM 6221)</name>
    <dbReference type="NCBI Taxonomy" id="926556"/>
    <lineage>
        <taxon>Bacteria</taxon>
        <taxon>Pseudomonadati</taxon>
        <taxon>Bacteroidota</taxon>
        <taxon>Cytophagia</taxon>
        <taxon>Cytophagales</taxon>
        <taxon>Cyclobacteriaceae</taxon>
        <taxon>Echinicola</taxon>
    </lineage>
</organism>
<dbReference type="InterPro" id="IPR025657">
    <property type="entry name" value="RadC_JAB"/>
</dbReference>
<dbReference type="STRING" id="926556.Echvi_4351"/>
<keyword evidence="3" id="KW-1185">Reference proteome</keyword>
<dbReference type="AlphaFoldDB" id="L0G6C6"/>
<dbReference type="KEGG" id="evi:Echvi_4351"/>
<dbReference type="RefSeq" id="WP_015268062.1">
    <property type="nucleotide sequence ID" value="NC_019904.1"/>
</dbReference>
<evidence type="ECO:0000313" key="2">
    <source>
        <dbReference type="EMBL" id="AGA80536.1"/>
    </source>
</evidence>
<gene>
    <name evidence="2" type="ordered locus">Echvi_4351</name>
</gene>
<dbReference type="EMBL" id="CP003346">
    <property type="protein sequence ID" value="AGA80536.1"/>
    <property type="molecule type" value="Genomic_DNA"/>
</dbReference>